<evidence type="ECO:0000256" key="7">
    <source>
        <dbReference type="ARBA" id="ARBA00022692"/>
    </source>
</evidence>
<keyword evidence="8 12" id="KW-0630">Potassium</keyword>
<feature type="transmembrane region" description="Helical" evidence="13">
    <location>
        <begin position="237"/>
        <end position="257"/>
    </location>
</feature>
<dbReference type="GO" id="GO:0046872">
    <property type="term" value="F:metal ion binding"/>
    <property type="evidence" value="ECO:0007669"/>
    <property type="project" value="UniProtKB-KW"/>
</dbReference>
<keyword evidence="12" id="KW-0479">Metal-binding</keyword>
<keyword evidence="9 13" id="KW-1133">Transmembrane helix</keyword>
<dbReference type="RefSeq" id="WP_074648086.1">
    <property type="nucleotide sequence ID" value="NZ_FOIL01000002.1"/>
</dbReference>
<feature type="transmembrane region" description="Helical" evidence="13">
    <location>
        <begin position="36"/>
        <end position="55"/>
    </location>
</feature>
<keyword evidence="4" id="KW-1003">Cell membrane</keyword>
<gene>
    <name evidence="14" type="ORF">SAMN04487771_100286</name>
</gene>
<feature type="transmembrane region" description="Helical" evidence="13">
    <location>
        <begin position="269"/>
        <end position="289"/>
    </location>
</feature>
<dbReference type="PIRSF" id="PIRSF006247">
    <property type="entry name" value="TrkH"/>
    <property type="match status" value="1"/>
</dbReference>
<evidence type="ECO:0000256" key="11">
    <source>
        <dbReference type="ARBA" id="ARBA00023136"/>
    </source>
</evidence>
<reference evidence="14 15" key="1">
    <citation type="submission" date="2016-10" db="EMBL/GenBank/DDBJ databases">
        <authorList>
            <person name="de Groot N.N."/>
        </authorList>
    </citation>
    <scope>NUCLEOTIDE SEQUENCE [LARGE SCALE GENOMIC DNA]</scope>
    <source>
        <strain evidence="14 15">KH1P1</strain>
    </source>
</reference>
<evidence type="ECO:0000256" key="5">
    <source>
        <dbReference type="ARBA" id="ARBA00022519"/>
    </source>
</evidence>
<evidence type="ECO:0000256" key="6">
    <source>
        <dbReference type="ARBA" id="ARBA00022538"/>
    </source>
</evidence>
<dbReference type="Proteomes" id="UP000199820">
    <property type="component" value="Unassembled WGS sequence"/>
</dbReference>
<feature type="transmembrane region" description="Helical" evidence="13">
    <location>
        <begin position="205"/>
        <end position="225"/>
    </location>
</feature>
<keyword evidence="6" id="KW-0633">Potassium transport</keyword>
<feature type="binding site" evidence="12">
    <location>
        <position position="312"/>
    </location>
    <ligand>
        <name>K(+)</name>
        <dbReference type="ChEBI" id="CHEBI:29103"/>
    </ligand>
</feature>
<feature type="binding site" evidence="12">
    <location>
        <position position="109"/>
    </location>
    <ligand>
        <name>K(+)</name>
        <dbReference type="ChEBI" id="CHEBI:29103"/>
    </ligand>
</feature>
<evidence type="ECO:0000256" key="10">
    <source>
        <dbReference type="ARBA" id="ARBA00023065"/>
    </source>
</evidence>
<dbReference type="GO" id="GO:0015379">
    <property type="term" value="F:potassium:chloride symporter activity"/>
    <property type="evidence" value="ECO:0007669"/>
    <property type="project" value="InterPro"/>
</dbReference>
<feature type="transmembrane region" description="Helical" evidence="13">
    <location>
        <begin position="451"/>
        <end position="472"/>
    </location>
</feature>
<keyword evidence="7 13" id="KW-0812">Transmembrane</keyword>
<evidence type="ECO:0000256" key="13">
    <source>
        <dbReference type="SAM" id="Phobius"/>
    </source>
</evidence>
<feature type="transmembrane region" description="Helical" evidence="13">
    <location>
        <begin position="131"/>
        <end position="150"/>
    </location>
</feature>
<dbReference type="Pfam" id="PF02386">
    <property type="entry name" value="TrkH"/>
    <property type="match status" value="1"/>
</dbReference>
<keyword evidence="11 13" id="KW-0472">Membrane</keyword>
<feature type="binding site" evidence="12">
    <location>
        <position position="110"/>
    </location>
    <ligand>
        <name>K(+)</name>
        <dbReference type="ChEBI" id="CHEBI:29103"/>
    </ligand>
</feature>
<protein>
    <submittedName>
        <fullName evidence="14">Trk system potassium uptake protein TrkH</fullName>
    </submittedName>
</protein>
<sequence>MNYSIIRYILGWICNFEAAFMLLPLITSIVRHEPEGWSFVITMGICLLIGMPLTFRKPKNMVYYTAESMVTVSLSWIVLSVLGALPFLFAGVLTNPFDAVFETVSGFTTTGASIFSSVEDLPHCINVWRCFTHWVGGMGVLVFILSLLPLTGGAHMNLMRAESPGPSVERMLPKVRTTAAILYKIYIAITAAMMVLLTLEGMPFYDTMCISFGTAGTGGFGVLNASCGAYTPLQQMTIAVFMILFGVNFNAYFLIVMKNIRGAWSSEEPRAYLTIIAVSVGIITLNILHLCQNAGEAFRKAFFQVAAIITTTGFSTADFDLWPPLSKTILVILMLCGACAGSTGGGFKVSRLVILFKSMHKEILLFLHPNMVHKIKMDGKTVEHDTVRSINVFMIAYVLIFVISVLLVSLDEWDLVTNFTAVAATFNNIGPGLSMVGPTCNFAFFSNFSKVILILDMLAGRLEIFPMLVLFYPGTWRKH</sequence>
<dbReference type="InterPro" id="IPR003445">
    <property type="entry name" value="Cat_transpt"/>
</dbReference>
<feature type="transmembrane region" description="Helical" evidence="13">
    <location>
        <begin position="62"/>
        <end position="89"/>
    </location>
</feature>
<dbReference type="GO" id="GO:0005886">
    <property type="term" value="C:plasma membrane"/>
    <property type="evidence" value="ECO:0007669"/>
    <property type="project" value="UniProtKB-SubCell"/>
</dbReference>
<feature type="transmembrane region" description="Helical" evidence="13">
    <location>
        <begin position="301"/>
        <end position="317"/>
    </location>
</feature>
<feature type="binding site" evidence="12">
    <location>
        <position position="218"/>
    </location>
    <ligand>
        <name>K(+)</name>
        <dbReference type="ChEBI" id="CHEBI:29103"/>
    </ligand>
</feature>
<dbReference type="InterPro" id="IPR004772">
    <property type="entry name" value="TrkH"/>
</dbReference>
<keyword evidence="3" id="KW-0813">Transport</keyword>
<dbReference type="PANTHER" id="PTHR32024">
    <property type="entry name" value="TRK SYSTEM POTASSIUM UPTAKE PROTEIN TRKG-RELATED"/>
    <property type="match status" value="1"/>
</dbReference>
<feature type="binding site" evidence="12">
    <location>
        <position position="428"/>
    </location>
    <ligand>
        <name>K(+)</name>
        <dbReference type="ChEBI" id="CHEBI:29103"/>
    </ligand>
</feature>
<evidence type="ECO:0000256" key="12">
    <source>
        <dbReference type="PIRSR" id="PIRSR006247-1"/>
    </source>
</evidence>
<feature type="transmembrane region" description="Helical" evidence="13">
    <location>
        <begin position="9"/>
        <end position="30"/>
    </location>
</feature>
<keyword evidence="5" id="KW-0997">Cell inner membrane</keyword>
<dbReference type="AlphaFoldDB" id="A0A1I0ANL2"/>
<dbReference type="EMBL" id="FOIL01000002">
    <property type="protein sequence ID" value="SES95348.1"/>
    <property type="molecule type" value="Genomic_DNA"/>
</dbReference>
<proteinExistence type="inferred from homology"/>
<comment type="similarity">
    <text evidence="2">Belongs to the TrkH potassium transport family.</text>
</comment>
<feature type="transmembrane region" description="Helical" evidence="13">
    <location>
        <begin position="180"/>
        <end position="199"/>
    </location>
</feature>
<comment type="subcellular location">
    <subcellularLocation>
        <location evidence="1">Cell inner membrane</location>
        <topology evidence="1">Multi-pass membrane protein</topology>
    </subcellularLocation>
</comment>
<evidence type="ECO:0000256" key="3">
    <source>
        <dbReference type="ARBA" id="ARBA00022448"/>
    </source>
</evidence>
<evidence type="ECO:0000256" key="4">
    <source>
        <dbReference type="ARBA" id="ARBA00022475"/>
    </source>
</evidence>
<dbReference type="eggNOG" id="COG0168">
    <property type="taxonomic scope" value="Bacteria"/>
</dbReference>
<dbReference type="OrthoDB" id="9810952at2"/>
<evidence type="ECO:0000256" key="9">
    <source>
        <dbReference type="ARBA" id="ARBA00022989"/>
    </source>
</evidence>
<feature type="binding site" evidence="12">
    <location>
        <position position="311"/>
    </location>
    <ligand>
        <name>K(+)</name>
        <dbReference type="ChEBI" id="CHEBI:29103"/>
    </ligand>
</feature>
<accession>A0A1I0ANL2</accession>
<evidence type="ECO:0000256" key="1">
    <source>
        <dbReference type="ARBA" id="ARBA00004429"/>
    </source>
</evidence>
<feature type="transmembrane region" description="Helical" evidence="13">
    <location>
        <begin position="329"/>
        <end position="349"/>
    </location>
</feature>
<evidence type="ECO:0000256" key="8">
    <source>
        <dbReference type="ARBA" id="ARBA00022958"/>
    </source>
</evidence>
<evidence type="ECO:0000313" key="14">
    <source>
        <dbReference type="EMBL" id="SES95348.1"/>
    </source>
</evidence>
<keyword evidence="10" id="KW-0406">Ion transport</keyword>
<dbReference type="PANTHER" id="PTHR32024:SF2">
    <property type="entry name" value="TRK SYSTEM POTASSIUM UPTAKE PROTEIN TRKG-RELATED"/>
    <property type="match status" value="1"/>
</dbReference>
<feature type="transmembrane region" description="Helical" evidence="13">
    <location>
        <begin position="390"/>
        <end position="410"/>
    </location>
</feature>
<organism evidence="14 15">
    <name type="scientific">[Clostridium] aminophilum</name>
    <dbReference type="NCBI Taxonomy" id="1526"/>
    <lineage>
        <taxon>Bacteria</taxon>
        <taxon>Bacillati</taxon>
        <taxon>Bacillota</taxon>
        <taxon>Clostridia</taxon>
        <taxon>Lachnospirales</taxon>
        <taxon>Lachnospiraceae</taxon>
    </lineage>
</organism>
<name>A0A1I0ANL2_9FIRM</name>
<dbReference type="STRING" id="1526.SAMN02910262_00703"/>
<evidence type="ECO:0000313" key="15">
    <source>
        <dbReference type="Proteomes" id="UP000199820"/>
    </source>
</evidence>
<evidence type="ECO:0000256" key="2">
    <source>
        <dbReference type="ARBA" id="ARBA00009137"/>
    </source>
</evidence>
<keyword evidence="15" id="KW-1185">Reference proteome</keyword>